<proteinExistence type="inferred from homology"/>
<evidence type="ECO:0000256" key="2">
    <source>
        <dbReference type="ARBA" id="ARBA00004245"/>
    </source>
</evidence>
<comment type="caution">
    <text evidence="11">The sequence shown here is derived from an EMBL/GenBank/DDBJ whole genome shotgun (WGS) entry which is preliminary data.</text>
</comment>
<dbReference type="GO" id="GO:0007017">
    <property type="term" value="P:microtubule-based process"/>
    <property type="evidence" value="ECO:0007669"/>
    <property type="project" value="InterPro"/>
</dbReference>
<name>A0A8J8STZ9_HALGN</name>
<keyword evidence="4 10" id="KW-0963">Cytoplasm</keyword>
<dbReference type="GO" id="GO:0005874">
    <property type="term" value="C:microtubule"/>
    <property type="evidence" value="ECO:0007669"/>
    <property type="project" value="UniProtKB-KW"/>
</dbReference>
<protein>
    <recommendedName>
        <fullName evidence="10">Dynein light chain</fullName>
    </recommendedName>
</protein>
<reference evidence="11" key="1">
    <citation type="submission" date="2019-06" db="EMBL/GenBank/DDBJ databases">
        <authorList>
            <person name="Zheng W."/>
        </authorList>
    </citation>
    <scope>NUCLEOTIDE SEQUENCE</scope>
    <source>
        <strain evidence="11">QDHG01</strain>
    </source>
</reference>
<dbReference type="SMART" id="SM01375">
    <property type="entry name" value="Dynein_light"/>
    <property type="match status" value="1"/>
</dbReference>
<evidence type="ECO:0000256" key="10">
    <source>
        <dbReference type="RuleBase" id="RU365010"/>
    </source>
</evidence>
<dbReference type="FunFam" id="3.30.740.10:FF:000005">
    <property type="entry name" value="Dynein light chain"/>
    <property type="match status" value="1"/>
</dbReference>
<evidence type="ECO:0000256" key="9">
    <source>
        <dbReference type="ARBA" id="ARBA00023242"/>
    </source>
</evidence>
<evidence type="ECO:0000313" key="11">
    <source>
        <dbReference type="EMBL" id="TNV70685.1"/>
    </source>
</evidence>
<gene>
    <name evidence="11" type="ORF">FGO68_gene10441</name>
</gene>
<dbReference type="EMBL" id="RRYP01033870">
    <property type="protein sequence ID" value="TNV70685.1"/>
    <property type="molecule type" value="Genomic_DNA"/>
</dbReference>
<keyword evidence="3" id="KW-0813">Transport</keyword>
<evidence type="ECO:0000256" key="4">
    <source>
        <dbReference type="ARBA" id="ARBA00022490"/>
    </source>
</evidence>
<evidence type="ECO:0000256" key="6">
    <source>
        <dbReference type="ARBA" id="ARBA00022816"/>
    </source>
</evidence>
<keyword evidence="10" id="KW-0243">Dynein</keyword>
<comment type="subcellular location">
    <subcellularLocation>
        <location evidence="2 10">Cytoplasm</location>
        <location evidence="2 10">Cytoskeleton</location>
    </subcellularLocation>
    <subcellularLocation>
        <location evidence="1">Nucleus</location>
    </subcellularLocation>
</comment>
<evidence type="ECO:0000256" key="7">
    <source>
        <dbReference type="ARBA" id="ARBA00022927"/>
    </source>
</evidence>
<dbReference type="CDD" id="cd21452">
    <property type="entry name" value="DLC-like_DYNLL1_DYNLL2"/>
    <property type="match status" value="1"/>
</dbReference>
<sequence length="90" mass="10434">MSLGKPTIKLVFMDDDMRDYAINEATKALETSNSEKLVASYMKMSFEKKYKSVWHCIVGRNFGAYVTHEVGRYIYFYIGQKGFLIWSTPS</sequence>
<dbReference type="SUPFAM" id="SSF54648">
    <property type="entry name" value="DLC"/>
    <property type="match status" value="1"/>
</dbReference>
<dbReference type="InterPro" id="IPR037177">
    <property type="entry name" value="DLC_sf"/>
</dbReference>
<keyword evidence="10" id="KW-0505">Motor protein</keyword>
<dbReference type="AlphaFoldDB" id="A0A8J8STZ9"/>
<dbReference type="Proteomes" id="UP000785679">
    <property type="component" value="Unassembled WGS sequence"/>
</dbReference>
<evidence type="ECO:0000256" key="8">
    <source>
        <dbReference type="ARBA" id="ARBA00023212"/>
    </source>
</evidence>
<keyword evidence="9" id="KW-0539">Nucleus</keyword>
<keyword evidence="7" id="KW-0653">Protein transport</keyword>
<dbReference type="PANTHER" id="PTHR11886">
    <property type="entry name" value="DYNEIN LIGHT CHAIN"/>
    <property type="match status" value="1"/>
</dbReference>
<keyword evidence="8 10" id="KW-0206">Cytoskeleton</keyword>
<dbReference type="GO" id="GO:0015031">
    <property type="term" value="P:protein transport"/>
    <property type="evidence" value="ECO:0007669"/>
    <property type="project" value="UniProtKB-KW"/>
</dbReference>
<dbReference type="GO" id="GO:0051028">
    <property type="term" value="P:mRNA transport"/>
    <property type="evidence" value="ECO:0007669"/>
    <property type="project" value="UniProtKB-KW"/>
</dbReference>
<dbReference type="OrthoDB" id="10033309at2759"/>
<evidence type="ECO:0000256" key="5">
    <source>
        <dbReference type="ARBA" id="ARBA00022701"/>
    </source>
</evidence>
<dbReference type="GO" id="GO:0005634">
    <property type="term" value="C:nucleus"/>
    <property type="evidence" value="ECO:0007669"/>
    <property type="project" value="UniProtKB-SubCell"/>
</dbReference>
<accession>A0A8J8STZ9</accession>
<comment type="similarity">
    <text evidence="10">Belongs to the dynein light chain family.</text>
</comment>
<evidence type="ECO:0000256" key="1">
    <source>
        <dbReference type="ARBA" id="ARBA00004123"/>
    </source>
</evidence>
<dbReference type="Gene3D" id="3.30.740.10">
    <property type="entry name" value="Protein Inhibitor Of Neuronal Nitric Oxide Synthase"/>
    <property type="match status" value="1"/>
</dbReference>
<dbReference type="Pfam" id="PF01221">
    <property type="entry name" value="Dynein_light"/>
    <property type="match status" value="1"/>
</dbReference>
<dbReference type="GO" id="GO:0005868">
    <property type="term" value="C:cytoplasmic dynein complex"/>
    <property type="evidence" value="ECO:0007669"/>
    <property type="project" value="TreeGrafter"/>
</dbReference>
<dbReference type="GO" id="GO:0045505">
    <property type="term" value="F:dynein intermediate chain binding"/>
    <property type="evidence" value="ECO:0007669"/>
    <property type="project" value="TreeGrafter"/>
</dbReference>
<dbReference type="InterPro" id="IPR001372">
    <property type="entry name" value="Dynein_light_chain_typ-1/2"/>
</dbReference>
<evidence type="ECO:0000313" key="12">
    <source>
        <dbReference type="Proteomes" id="UP000785679"/>
    </source>
</evidence>
<keyword evidence="6" id="KW-0509">mRNA transport</keyword>
<keyword evidence="12" id="KW-1185">Reference proteome</keyword>
<organism evidence="11 12">
    <name type="scientific">Halteria grandinella</name>
    <dbReference type="NCBI Taxonomy" id="5974"/>
    <lineage>
        <taxon>Eukaryota</taxon>
        <taxon>Sar</taxon>
        <taxon>Alveolata</taxon>
        <taxon>Ciliophora</taxon>
        <taxon>Intramacronucleata</taxon>
        <taxon>Spirotrichea</taxon>
        <taxon>Stichotrichia</taxon>
        <taxon>Sporadotrichida</taxon>
        <taxon>Halteriidae</taxon>
        <taxon>Halteria</taxon>
    </lineage>
</organism>
<keyword evidence="5 10" id="KW-0493">Microtubule</keyword>
<dbReference type="PANTHER" id="PTHR11886:SF35">
    <property type="entry name" value="DYNEIN LIGHT CHAIN"/>
    <property type="match status" value="1"/>
</dbReference>
<evidence type="ECO:0000256" key="3">
    <source>
        <dbReference type="ARBA" id="ARBA00022448"/>
    </source>
</evidence>